<protein>
    <submittedName>
        <fullName evidence="4">Unannotated protein</fullName>
    </submittedName>
</protein>
<organism evidence="4">
    <name type="scientific">freshwater metagenome</name>
    <dbReference type="NCBI Taxonomy" id="449393"/>
    <lineage>
        <taxon>unclassified sequences</taxon>
        <taxon>metagenomes</taxon>
        <taxon>ecological metagenomes</taxon>
    </lineage>
</organism>
<name>A0A6J7KIZ7_9ZZZZ</name>
<evidence type="ECO:0000313" key="4">
    <source>
        <dbReference type="EMBL" id="CAB4955796.1"/>
    </source>
</evidence>
<dbReference type="InterPro" id="IPR020583">
    <property type="entry name" value="Inositol_monoP_metal-BS"/>
</dbReference>
<dbReference type="PANTHER" id="PTHR20854">
    <property type="entry name" value="INOSITOL MONOPHOSPHATASE"/>
    <property type="match status" value="1"/>
</dbReference>
<keyword evidence="3" id="KW-0460">Magnesium</keyword>
<dbReference type="Gene3D" id="3.30.540.10">
    <property type="entry name" value="Fructose-1,6-Bisphosphatase, subunit A, domain 1"/>
    <property type="match status" value="1"/>
</dbReference>
<dbReference type="PANTHER" id="PTHR20854:SF4">
    <property type="entry name" value="INOSITOL-1-MONOPHOSPHATASE-RELATED"/>
    <property type="match status" value="1"/>
</dbReference>
<dbReference type="EMBL" id="CAFBNL010000054">
    <property type="protein sequence ID" value="CAB4955796.1"/>
    <property type="molecule type" value="Genomic_DNA"/>
</dbReference>
<dbReference type="GO" id="GO:0008934">
    <property type="term" value="F:inositol monophosphate 1-phosphatase activity"/>
    <property type="evidence" value="ECO:0007669"/>
    <property type="project" value="TreeGrafter"/>
</dbReference>
<accession>A0A6J7KIZ7</accession>
<sequence>MDTKLLIEAFDAAGAAVNASLRNVRGSGRRARTTKPGQYAIDLIADEAALGVLSKLPVAIMSEESGLSGDRSSPIIVVIDPVDGSSNAARDIPYWATSICAMDAGGLLAAVVVNQETGVHFRAVRGEGATRNGERIQSSNVERVEDSVIALSGLPGLVLPWKQFRVLGSAALALCDVACGSVDGFLDVASWHAPWDYLGGVLMCSEAGAITLDAKGRALDTADPMARRQVLAAGTQGLLESLRNATS</sequence>
<keyword evidence="1" id="KW-0479">Metal-binding</keyword>
<dbReference type="Pfam" id="PF00459">
    <property type="entry name" value="Inositol_P"/>
    <property type="match status" value="1"/>
</dbReference>
<dbReference type="GO" id="GO:0006020">
    <property type="term" value="P:inositol metabolic process"/>
    <property type="evidence" value="ECO:0007669"/>
    <property type="project" value="TreeGrafter"/>
</dbReference>
<evidence type="ECO:0000256" key="3">
    <source>
        <dbReference type="ARBA" id="ARBA00022842"/>
    </source>
</evidence>
<dbReference type="PROSITE" id="PS00629">
    <property type="entry name" value="IMP_1"/>
    <property type="match status" value="1"/>
</dbReference>
<dbReference type="PRINTS" id="PR00377">
    <property type="entry name" value="IMPHPHTASES"/>
</dbReference>
<dbReference type="GO" id="GO:0046872">
    <property type="term" value="F:metal ion binding"/>
    <property type="evidence" value="ECO:0007669"/>
    <property type="project" value="UniProtKB-KW"/>
</dbReference>
<dbReference type="GO" id="GO:0007165">
    <property type="term" value="P:signal transduction"/>
    <property type="evidence" value="ECO:0007669"/>
    <property type="project" value="TreeGrafter"/>
</dbReference>
<keyword evidence="2" id="KW-0378">Hydrolase</keyword>
<evidence type="ECO:0000256" key="1">
    <source>
        <dbReference type="ARBA" id="ARBA00022723"/>
    </source>
</evidence>
<proteinExistence type="predicted"/>
<dbReference type="Gene3D" id="3.40.190.80">
    <property type="match status" value="1"/>
</dbReference>
<gene>
    <name evidence="4" type="ORF">UFOPK3789_00975</name>
</gene>
<evidence type="ECO:0000256" key="2">
    <source>
        <dbReference type="ARBA" id="ARBA00022801"/>
    </source>
</evidence>
<dbReference type="AlphaFoldDB" id="A0A6J7KIZ7"/>
<dbReference type="InterPro" id="IPR000760">
    <property type="entry name" value="Inositol_monophosphatase-like"/>
</dbReference>
<reference evidence="4" key="1">
    <citation type="submission" date="2020-05" db="EMBL/GenBank/DDBJ databases">
        <authorList>
            <person name="Chiriac C."/>
            <person name="Salcher M."/>
            <person name="Ghai R."/>
            <person name="Kavagutti S V."/>
        </authorList>
    </citation>
    <scope>NUCLEOTIDE SEQUENCE</scope>
</reference>
<dbReference type="SUPFAM" id="SSF56655">
    <property type="entry name" value="Carbohydrate phosphatase"/>
    <property type="match status" value="1"/>
</dbReference>